<name>V4TME2_9HYPH</name>
<dbReference type="InterPro" id="IPR050383">
    <property type="entry name" value="GlyoxalaseI/FosfomycinResist"/>
</dbReference>
<reference evidence="2 3" key="1">
    <citation type="journal article" date="2014" name="Genome Announc.">
        <title>Draft Genome Sequence of Lutibaculum baratangense Strain AMV1T, Isolated from a Mud Volcano in Andamans, India.</title>
        <authorList>
            <person name="Singh A."/>
            <person name="Sreenivas A."/>
            <person name="Sathyanarayana Reddy G."/>
            <person name="Pinnaka A.K."/>
            <person name="Shivaji S."/>
        </authorList>
    </citation>
    <scope>NUCLEOTIDE SEQUENCE [LARGE SCALE GENOMIC DNA]</scope>
    <source>
        <strain evidence="2 3">AMV1</strain>
    </source>
</reference>
<dbReference type="PANTHER" id="PTHR21366:SF22">
    <property type="entry name" value="VOC DOMAIN-CONTAINING PROTEIN"/>
    <property type="match status" value="1"/>
</dbReference>
<organism evidence="2 3">
    <name type="scientific">Lutibaculum baratangense AMV1</name>
    <dbReference type="NCBI Taxonomy" id="631454"/>
    <lineage>
        <taxon>Bacteria</taxon>
        <taxon>Pseudomonadati</taxon>
        <taxon>Pseudomonadota</taxon>
        <taxon>Alphaproteobacteria</taxon>
        <taxon>Hyphomicrobiales</taxon>
        <taxon>Tepidamorphaceae</taxon>
        <taxon>Lutibaculum</taxon>
    </lineage>
</organism>
<dbReference type="InterPro" id="IPR004360">
    <property type="entry name" value="Glyas_Fos-R_dOase_dom"/>
</dbReference>
<comment type="caution">
    <text evidence="2">The sequence shown here is derived from an EMBL/GenBank/DDBJ whole genome shotgun (WGS) entry which is preliminary data.</text>
</comment>
<keyword evidence="3" id="KW-1185">Reference proteome</keyword>
<evidence type="ECO:0000313" key="3">
    <source>
        <dbReference type="Proteomes" id="UP000017819"/>
    </source>
</evidence>
<dbReference type="PANTHER" id="PTHR21366">
    <property type="entry name" value="GLYOXALASE FAMILY PROTEIN"/>
    <property type="match status" value="1"/>
</dbReference>
<dbReference type="STRING" id="631454.N177_0692"/>
<dbReference type="EMBL" id="AWXZ01000013">
    <property type="protein sequence ID" value="ESR26908.1"/>
    <property type="molecule type" value="Genomic_DNA"/>
</dbReference>
<gene>
    <name evidence="2" type="ORF">N177_0692</name>
</gene>
<protein>
    <submittedName>
        <fullName evidence="2">Lactoylglutathione lyase</fullName>
    </submittedName>
</protein>
<evidence type="ECO:0000259" key="1">
    <source>
        <dbReference type="PROSITE" id="PS51819"/>
    </source>
</evidence>
<dbReference type="AlphaFoldDB" id="V4TME2"/>
<dbReference type="InterPro" id="IPR029068">
    <property type="entry name" value="Glyas_Bleomycin-R_OHBP_Dase"/>
</dbReference>
<dbReference type="Gene3D" id="3.10.180.10">
    <property type="entry name" value="2,3-Dihydroxybiphenyl 1,2-Dioxygenase, domain 1"/>
    <property type="match status" value="1"/>
</dbReference>
<dbReference type="Proteomes" id="UP000017819">
    <property type="component" value="Unassembled WGS sequence"/>
</dbReference>
<dbReference type="PATRIC" id="fig|631454.5.peg.682"/>
<keyword evidence="2" id="KW-0456">Lyase</keyword>
<dbReference type="GO" id="GO:0016829">
    <property type="term" value="F:lyase activity"/>
    <property type="evidence" value="ECO:0007669"/>
    <property type="project" value="UniProtKB-KW"/>
</dbReference>
<sequence length="137" mass="15488">MPRLKGILETVLYVDDLERARAFYEGVLGLKAAHADERMCAFEVVPDQALLVFKRGQTLDPVELPGGTIPPHDGQGDLHMAFVVEKDEMRDWEALLGEKEVPVESTLDWRNGGRSVYFRDPDGNLLELATPGLWRRR</sequence>
<feature type="domain" description="VOC" evidence="1">
    <location>
        <begin position="6"/>
        <end position="131"/>
    </location>
</feature>
<accession>V4TME2</accession>
<proteinExistence type="predicted"/>
<dbReference type="PROSITE" id="PS51819">
    <property type="entry name" value="VOC"/>
    <property type="match status" value="1"/>
</dbReference>
<dbReference type="eggNOG" id="COG0346">
    <property type="taxonomic scope" value="Bacteria"/>
</dbReference>
<dbReference type="SUPFAM" id="SSF54593">
    <property type="entry name" value="Glyoxalase/Bleomycin resistance protein/Dihydroxybiphenyl dioxygenase"/>
    <property type="match status" value="1"/>
</dbReference>
<evidence type="ECO:0000313" key="2">
    <source>
        <dbReference type="EMBL" id="ESR26908.1"/>
    </source>
</evidence>
<dbReference type="Pfam" id="PF00903">
    <property type="entry name" value="Glyoxalase"/>
    <property type="match status" value="1"/>
</dbReference>
<dbReference type="OrthoDB" id="9812656at2"/>
<dbReference type="RefSeq" id="WP_023430841.1">
    <property type="nucleotide sequence ID" value="NZ_AWXZ01000013.1"/>
</dbReference>
<dbReference type="InterPro" id="IPR037523">
    <property type="entry name" value="VOC_core"/>
</dbReference>